<gene>
    <name evidence="7 9" type="primary">recO</name>
    <name evidence="9" type="ORF">NCTC13071_02587</name>
</gene>
<dbReference type="Pfam" id="PF02565">
    <property type="entry name" value="RecO_C"/>
    <property type="match status" value="1"/>
</dbReference>
<dbReference type="InterPro" id="IPR042242">
    <property type="entry name" value="RecO_C"/>
</dbReference>
<sequence>MVIKTKAIVLHAFKFGENKMMIDLLTEQQGRVTFAARISNSPRAKVKKQYFQPFAVLDVEYDYRQKATIQTFIHVGIAYPLGSIPFDSYKLSISFFLAELTAYATRDEQTNAPLFNYIVSSIEWLDSCGTTFSNFHLVYIVHLLRFLGFYPNLEAYEEGCYFDMRSGCYSCTMPTHRDFLAPSDANLVATFSRMDYANMHLFKMSHADRNRFCEIVLTYYRLHIPKFPELKSLKVLRELY</sequence>
<dbReference type="InterPro" id="IPR003717">
    <property type="entry name" value="RecO"/>
</dbReference>
<evidence type="ECO:0000256" key="4">
    <source>
        <dbReference type="ARBA" id="ARBA00023172"/>
    </source>
</evidence>
<evidence type="ECO:0000256" key="7">
    <source>
        <dbReference type="HAMAP-Rule" id="MF_00201"/>
    </source>
</evidence>
<name>A0A3S4TZ52_9BACT</name>
<keyword evidence="5 7" id="KW-0234">DNA repair</keyword>
<organism evidence="9 10">
    <name type="scientific">Segatella oris</name>
    <dbReference type="NCBI Taxonomy" id="28135"/>
    <lineage>
        <taxon>Bacteria</taxon>
        <taxon>Pseudomonadati</taxon>
        <taxon>Bacteroidota</taxon>
        <taxon>Bacteroidia</taxon>
        <taxon>Bacteroidales</taxon>
        <taxon>Prevotellaceae</taxon>
        <taxon>Segatella</taxon>
    </lineage>
</organism>
<dbReference type="GO" id="GO:0006302">
    <property type="term" value="P:double-strand break repair"/>
    <property type="evidence" value="ECO:0007669"/>
    <property type="project" value="TreeGrafter"/>
</dbReference>
<keyword evidence="4 7" id="KW-0233">DNA recombination</keyword>
<comment type="similarity">
    <text evidence="1 7">Belongs to the RecO family.</text>
</comment>
<dbReference type="AlphaFoldDB" id="A0A3S4TZ52"/>
<dbReference type="PANTHER" id="PTHR33991:SF1">
    <property type="entry name" value="DNA REPAIR PROTEIN RECO"/>
    <property type="match status" value="1"/>
</dbReference>
<evidence type="ECO:0000256" key="6">
    <source>
        <dbReference type="ARBA" id="ARBA00033409"/>
    </source>
</evidence>
<comment type="function">
    <text evidence="7">Involved in DNA repair and RecF pathway recombination.</text>
</comment>
<dbReference type="InterPro" id="IPR037278">
    <property type="entry name" value="ARFGAP/RecO"/>
</dbReference>
<dbReference type="NCBIfam" id="TIGR00613">
    <property type="entry name" value="reco"/>
    <property type="match status" value="1"/>
</dbReference>
<dbReference type="SUPFAM" id="SSF57863">
    <property type="entry name" value="ArfGap/RecO-like zinc finger"/>
    <property type="match status" value="1"/>
</dbReference>
<dbReference type="KEGG" id="poc:NCTC13071_02587"/>
<proteinExistence type="inferred from homology"/>
<dbReference type="GO" id="GO:0043590">
    <property type="term" value="C:bacterial nucleoid"/>
    <property type="evidence" value="ECO:0007669"/>
    <property type="project" value="TreeGrafter"/>
</dbReference>
<dbReference type="GO" id="GO:0006310">
    <property type="term" value="P:DNA recombination"/>
    <property type="evidence" value="ECO:0007669"/>
    <property type="project" value="UniProtKB-UniRule"/>
</dbReference>
<protein>
    <recommendedName>
        <fullName evidence="2 7">DNA repair protein RecO</fullName>
    </recommendedName>
    <alternativeName>
        <fullName evidence="6 7">Recombination protein O</fullName>
    </alternativeName>
</protein>
<evidence type="ECO:0000256" key="2">
    <source>
        <dbReference type="ARBA" id="ARBA00021310"/>
    </source>
</evidence>
<dbReference type="SUPFAM" id="SSF50249">
    <property type="entry name" value="Nucleic acid-binding proteins"/>
    <property type="match status" value="1"/>
</dbReference>
<dbReference type="Pfam" id="PF11967">
    <property type="entry name" value="RecO_N"/>
    <property type="match status" value="1"/>
</dbReference>
<dbReference type="InterPro" id="IPR012340">
    <property type="entry name" value="NA-bd_OB-fold"/>
</dbReference>
<dbReference type="PANTHER" id="PTHR33991">
    <property type="entry name" value="DNA REPAIR PROTEIN RECO"/>
    <property type="match status" value="1"/>
</dbReference>
<evidence type="ECO:0000256" key="3">
    <source>
        <dbReference type="ARBA" id="ARBA00022763"/>
    </source>
</evidence>
<dbReference type="Gene3D" id="2.40.50.140">
    <property type="entry name" value="Nucleic acid-binding proteins"/>
    <property type="match status" value="1"/>
</dbReference>
<dbReference type="GeneID" id="85013314"/>
<dbReference type="InterPro" id="IPR022572">
    <property type="entry name" value="DNA_rep/recomb_RecO_N"/>
</dbReference>
<dbReference type="EMBL" id="LR134384">
    <property type="protein sequence ID" value="VEH16550.1"/>
    <property type="molecule type" value="Genomic_DNA"/>
</dbReference>
<dbReference type="Gene3D" id="1.20.1440.120">
    <property type="entry name" value="Recombination protein O, C-terminal domain"/>
    <property type="match status" value="1"/>
</dbReference>
<evidence type="ECO:0000313" key="9">
    <source>
        <dbReference type="EMBL" id="VEH16550.1"/>
    </source>
</evidence>
<evidence type="ECO:0000256" key="1">
    <source>
        <dbReference type="ARBA" id="ARBA00007452"/>
    </source>
</evidence>
<dbReference type="RefSeq" id="WP_004378058.1">
    <property type="nucleotide sequence ID" value="NZ_CAJPPY010000015.1"/>
</dbReference>
<dbReference type="Proteomes" id="UP000274578">
    <property type="component" value="Chromosome 1"/>
</dbReference>
<accession>A0A3S4TZ52</accession>
<evidence type="ECO:0000259" key="8">
    <source>
        <dbReference type="Pfam" id="PF11967"/>
    </source>
</evidence>
<evidence type="ECO:0000256" key="5">
    <source>
        <dbReference type="ARBA" id="ARBA00023204"/>
    </source>
</evidence>
<dbReference type="HAMAP" id="MF_00201">
    <property type="entry name" value="RecO"/>
    <property type="match status" value="1"/>
</dbReference>
<evidence type="ECO:0000313" key="10">
    <source>
        <dbReference type="Proteomes" id="UP000274578"/>
    </source>
</evidence>
<reference evidence="9 10" key="1">
    <citation type="submission" date="2018-12" db="EMBL/GenBank/DDBJ databases">
        <authorList>
            <consortium name="Pathogen Informatics"/>
        </authorList>
    </citation>
    <scope>NUCLEOTIDE SEQUENCE [LARGE SCALE GENOMIC DNA]</scope>
    <source>
        <strain evidence="9 10">NCTC13071</strain>
    </source>
</reference>
<feature type="domain" description="DNA replication/recombination mediator RecO N-terminal" evidence="8">
    <location>
        <begin position="1"/>
        <end position="72"/>
    </location>
</feature>
<keyword evidence="3 7" id="KW-0227">DNA damage</keyword>